<dbReference type="CDD" id="cd09275">
    <property type="entry name" value="RNase_HI_RT_DIRS1"/>
    <property type="match status" value="1"/>
</dbReference>
<comment type="caution">
    <text evidence="2">The sequence shown here is derived from an EMBL/GenBank/DDBJ whole genome shotgun (WGS) entry which is preliminary data.</text>
</comment>
<dbReference type="Gene3D" id="3.30.70.270">
    <property type="match status" value="1"/>
</dbReference>
<dbReference type="InterPro" id="IPR043502">
    <property type="entry name" value="DNA/RNA_pol_sf"/>
</dbReference>
<dbReference type="InterPro" id="IPR043128">
    <property type="entry name" value="Rev_trsase/Diguanyl_cyclase"/>
</dbReference>
<dbReference type="PROSITE" id="PS50878">
    <property type="entry name" value="RT_POL"/>
    <property type="match status" value="1"/>
</dbReference>
<dbReference type="GO" id="GO:0071897">
    <property type="term" value="P:DNA biosynthetic process"/>
    <property type="evidence" value="ECO:0007669"/>
    <property type="project" value="UniProtKB-ARBA"/>
</dbReference>
<dbReference type="PANTHER" id="PTHR33050:SF7">
    <property type="entry name" value="RIBONUCLEASE H"/>
    <property type="match status" value="1"/>
</dbReference>
<dbReference type="Pfam" id="PF00078">
    <property type="entry name" value="RVT_1"/>
    <property type="match status" value="1"/>
</dbReference>
<feature type="non-terminal residue" evidence="2">
    <location>
        <position position="1"/>
    </location>
</feature>
<dbReference type="CDD" id="cd03714">
    <property type="entry name" value="RT_DIRS1"/>
    <property type="match status" value="1"/>
</dbReference>
<dbReference type="Proteomes" id="UP000076858">
    <property type="component" value="Unassembled WGS sequence"/>
</dbReference>
<dbReference type="STRING" id="35525.A0A162BNH2"/>
<keyword evidence="3" id="KW-1185">Reference proteome</keyword>
<accession>A0A162BNH2</accession>
<proteinExistence type="predicted"/>
<dbReference type="SUPFAM" id="SSF56672">
    <property type="entry name" value="DNA/RNA polymerases"/>
    <property type="match status" value="1"/>
</dbReference>
<feature type="domain" description="Reverse transcriptase" evidence="1">
    <location>
        <begin position="1"/>
        <end position="164"/>
    </location>
</feature>
<gene>
    <name evidence="2" type="ORF">APZ42_010711</name>
</gene>
<evidence type="ECO:0000259" key="1">
    <source>
        <dbReference type="PROSITE" id="PS50878"/>
    </source>
</evidence>
<sequence length="342" mass="38772">IPKKTGGYRPIINLKNLNQHIVYKHFKMEGLDVVKNLLKKGDWMAKLDLKDAYLTVPVCFAHQPFLRFRWRENAYQFTCLPFGLAPAPRVFTKLLKPVMAALRSKGVRVIIYLDDMLFLNERREGLLTDVKLASDLLQGLGFLINWEKSHPSPTQTLEFLGMILDSPSLAFILPEKKREKTRKLCVQALKNNRIKLRDLAKIMGNFAWAIPAVPFAQAHYRKVQRDLIRALHKNVGDFESCFTLSEEAKADLSWWITNMDSSKAVFNGSTARGPWSVEDGQRHINELELLAAFFALQSFAATASNISISLQMDNCTAVCYINRGGGTHSRSLSDLATQISSW</sequence>
<protein>
    <recommendedName>
        <fullName evidence="1">Reverse transcriptase domain-containing protein</fullName>
    </recommendedName>
</protein>
<dbReference type="InterPro" id="IPR052055">
    <property type="entry name" value="Hepadnavirus_pol/RT"/>
</dbReference>
<evidence type="ECO:0000313" key="3">
    <source>
        <dbReference type="Proteomes" id="UP000076858"/>
    </source>
</evidence>
<name>A0A162BNH2_9CRUS</name>
<dbReference type="InterPro" id="IPR000477">
    <property type="entry name" value="RT_dom"/>
</dbReference>
<dbReference type="OrthoDB" id="6363904at2759"/>
<dbReference type="PANTHER" id="PTHR33050">
    <property type="entry name" value="REVERSE TRANSCRIPTASE DOMAIN-CONTAINING PROTEIN"/>
    <property type="match status" value="1"/>
</dbReference>
<reference evidence="2 3" key="1">
    <citation type="submission" date="2016-03" db="EMBL/GenBank/DDBJ databases">
        <title>EvidentialGene: Evidence-directed Construction of Genes on Genomes.</title>
        <authorList>
            <person name="Gilbert D.G."/>
            <person name="Choi J.-H."/>
            <person name="Mockaitis K."/>
            <person name="Colbourne J."/>
            <person name="Pfrender M."/>
        </authorList>
    </citation>
    <scope>NUCLEOTIDE SEQUENCE [LARGE SCALE GENOMIC DNA]</scope>
    <source>
        <strain evidence="2 3">Xinb3</strain>
        <tissue evidence="2">Complete organism</tissue>
    </source>
</reference>
<evidence type="ECO:0000313" key="2">
    <source>
        <dbReference type="EMBL" id="KZR95530.1"/>
    </source>
</evidence>
<dbReference type="AlphaFoldDB" id="A0A162BNH2"/>
<dbReference type="Gene3D" id="3.10.10.10">
    <property type="entry name" value="HIV Type 1 Reverse Transcriptase, subunit A, domain 1"/>
    <property type="match status" value="1"/>
</dbReference>
<dbReference type="EMBL" id="LRGB01028477">
    <property type="protein sequence ID" value="KZR95530.1"/>
    <property type="molecule type" value="Genomic_DNA"/>
</dbReference>
<feature type="non-terminal residue" evidence="2">
    <location>
        <position position="342"/>
    </location>
</feature>
<organism evidence="2 3">
    <name type="scientific">Daphnia magna</name>
    <dbReference type="NCBI Taxonomy" id="35525"/>
    <lineage>
        <taxon>Eukaryota</taxon>
        <taxon>Metazoa</taxon>
        <taxon>Ecdysozoa</taxon>
        <taxon>Arthropoda</taxon>
        <taxon>Crustacea</taxon>
        <taxon>Branchiopoda</taxon>
        <taxon>Diplostraca</taxon>
        <taxon>Cladocera</taxon>
        <taxon>Anomopoda</taxon>
        <taxon>Daphniidae</taxon>
        <taxon>Daphnia</taxon>
    </lineage>
</organism>